<dbReference type="GO" id="GO:0015288">
    <property type="term" value="F:porin activity"/>
    <property type="evidence" value="ECO:0007669"/>
    <property type="project" value="UniProtKB-KW"/>
</dbReference>
<dbReference type="GO" id="GO:0022843">
    <property type="term" value="F:voltage-gated monoatomic cation channel activity"/>
    <property type="evidence" value="ECO:0007669"/>
    <property type="project" value="InterPro"/>
</dbReference>
<evidence type="ECO:0000256" key="10">
    <source>
        <dbReference type="ARBA" id="ARBA00022805"/>
    </source>
</evidence>
<evidence type="ECO:0000256" key="6">
    <source>
        <dbReference type="ARBA" id="ARBA00022452"/>
    </source>
</evidence>
<dbReference type="GO" id="GO:0034765">
    <property type="term" value="P:regulation of monoatomic ion transmembrane transport"/>
    <property type="evidence" value="ECO:0007669"/>
    <property type="project" value="InterPro"/>
</dbReference>
<dbReference type="EMBL" id="JACGWN010000008">
    <property type="protein sequence ID" value="KAL0438565.1"/>
    <property type="molecule type" value="Genomic_DNA"/>
</dbReference>
<evidence type="ECO:0000256" key="12">
    <source>
        <dbReference type="ARBA" id="ARBA00023114"/>
    </source>
</evidence>
<reference evidence="14" key="2">
    <citation type="journal article" date="2024" name="Plant">
        <title>Genomic evolution and insights into agronomic trait innovations of Sesamum species.</title>
        <authorList>
            <person name="Miao H."/>
            <person name="Wang L."/>
            <person name="Qu L."/>
            <person name="Liu H."/>
            <person name="Sun Y."/>
            <person name="Le M."/>
            <person name="Wang Q."/>
            <person name="Wei S."/>
            <person name="Zheng Y."/>
            <person name="Lin W."/>
            <person name="Duan Y."/>
            <person name="Cao H."/>
            <person name="Xiong S."/>
            <person name="Wang X."/>
            <person name="Wei L."/>
            <person name="Li C."/>
            <person name="Ma Q."/>
            <person name="Ju M."/>
            <person name="Zhao R."/>
            <person name="Li G."/>
            <person name="Mu C."/>
            <person name="Tian Q."/>
            <person name="Mei H."/>
            <person name="Zhang T."/>
            <person name="Gao T."/>
            <person name="Zhang H."/>
        </authorList>
    </citation>
    <scope>NUCLEOTIDE SEQUENCE</scope>
    <source>
        <strain evidence="14">KEN1</strain>
    </source>
</reference>
<evidence type="ECO:0000256" key="9">
    <source>
        <dbReference type="ARBA" id="ARBA00022692"/>
    </source>
</evidence>
<keyword evidence="5" id="KW-0813">Transport</keyword>
<dbReference type="GO" id="GO:0009707">
    <property type="term" value="C:chloroplast outer membrane"/>
    <property type="evidence" value="ECO:0007669"/>
    <property type="project" value="UniProtKB-SubCell"/>
</dbReference>
<dbReference type="GO" id="GO:0034426">
    <property type="term" value="C:etioplast membrane"/>
    <property type="evidence" value="ECO:0007669"/>
    <property type="project" value="UniProtKB-SubCell"/>
</dbReference>
<dbReference type="AlphaFoldDB" id="A0AAW2W9Y5"/>
<proteinExistence type="predicted"/>
<dbReference type="PANTHER" id="PTHR35284">
    <property type="entry name" value="OUTER ENVELOPE PORE PROTEIN 24A, CHLOROPLASTIC-RELATED"/>
    <property type="match status" value="1"/>
</dbReference>
<dbReference type="InterPro" id="IPR034626">
    <property type="entry name" value="OEP24"/>
</dbReference>
<dbReference type="PANTHER" id="PTHR35284:SF1">
    <property type="entry name" value="OUTER ENVELOPE PORE PROTEIN 24A, CHLOROPLASTIC-RELATED"/>
    <property type="match status" value="1"/>
</dbReference>
<evidence type="ECO:0000256" key="5">
    <source>
        <dbReference type="ARBA" id="ARBA00022448"/>
    </source>
</evidence>
<evidence type="ECO:0000256" key="7">
    <source>
        <dbReference type="ARBA" id="ARBA00022528"/>
    </source>
</evidence>
<accession>A0AAW2W9Y5</accession>
<organism evidence="14">
    <name type="scientific">Sesamum latifolium</name>
    <dbReference type="NCBI Taxonomy" id="2727402"/>
    <lineage>
        <taxon>Eukaryota</taxon>
        <taxon>Viridiplantae</taxon>
        <taxon>Streptophyta</taxon>
        <taxon>Embryophyta</taxon>
        <taxon>Tracheophyta</taxon>
        <taxon>Spermatophyta</taxon>
        <taxon>Magnoliopsida</taxon>
        <taxon>eudicotyledons</taxon>
        <taxon>Gunneridae</taxon>
        <taxon>Pentapetalae</taxon>
        <taxon>asterids</taxon>
        <taxon>lamiids</taxon>
        <taxon>Lamiales</taxon>
        <taxon>Pedaliaceae</taxon>
        <taxon>Sesamum</taxon>
    </lineage>
</organism>
<evidence type="ECO:0000256" key="13">
    <source>
        <dbReference type="ARBA" id="ARBA00023136"/>
    </source>
</evidence>
<keyword evidence="13" id="KW-0472">Membrane</keyword>
<protein>
    <submittedName>
        <fullName evidence="14">Outer envelope pore protein 24, chloroplastic</fullName>
    </submittedName>
</protein>
<evidence type="ECO:0000256" key="1">
    <source>
        <dbReference type="ARBA" id="ARBA00002327"/>
    </source>
</evidence>
<evidence type="ECO:0000256" key="4">
    <source>
        <dbReference type="ARBA" id="ARBA00011593"/>
    </source>
</evidence>
<dbReference type="GO" id="GO:0046930">
    <property type="term" value="C:pore complex"/>
    <property type="evidence" value="ECO:0007669"/>
    <property type="project" value="UniProtKB-KW"/>
</dbReference>
<comment type="caution">
    <text evidence="14">The sequence shown here is derived from an EMBL/GenBank/DDBJ whole genome shotgun (WGS) entry which is preliminary data.</text>
</comment>
<reference evidence="14" key="1">
    <citation type="submission" date="2020-06" db="EMBL/GenBank/DDBJ databases">
        <authorList>
            <person name="Li T."/>
            <person name="Hu X."/>
            <person name="Zhang T."/>
            <person name="Song X."/>
            <person name="Zhang H."/>
            <person name="Dai N."/>
            <person name="Sheng W."/>
            <person name="Hou X."/>
            <person name="Wei L."/>
        </authorList>
    </citation>
    <scope>NUCLEOTIDE SEQUENCE</scope>
    <source>
        <strain evidence="14">KEN1</strain>
        <tissue evidence="14">Leaf</tissue>
    </source>
</reference>
<keyword evidence="7" id="KW-0150">Chloroplast</keyword>
<keyword evidence="10" id="KW-1002">Plastid outer membrane</keyword>
<keyword evidence="9" id="KW-0812">Transmembrane</keyword>
<keyword evidence="11" id="KW-0406">Ion transport</keyword>
<keyword evidence="6" id="KW-1134">Transmembrane beta strand</keyword>
<name>A0AAW2W9Y5_9LAMI</name>
<evidence type="ECO:0000313" key="14">
    <source>
        <dbReference type="EMBL" id="KAL0438565.1"/>
    </source>
</evidence>
<comment type="subcellular location">
    <subcellularLocation>
        <location evidence="2">Plastid</location>
        <location evidence="2">Chloroplast outer membrane</location>
        <topology evidence="2">Multi-pass membrane protein</topology>
    </subcellularLocation>
    <subcellularLocation>
        <location evidence="3">Plastid</location>
        <location evidence="3">Etioplast membrane</location>
        <topology evidence="3">Multi-pass membrane protein</topology>
    </subcellularLocation>
</comment>
<keyword evidence="12" id="KW-0626">Porin</keyword>
<comment type="subunit">
    <text evidence="4">Homooligomers form large rather nonselective pores in plastidial outer membranes.</text>
</comment>
<comment type="function">
    <text evidence="1">High-conductance voltage-dependent solute channel with a slight selectivity for cations transporting triosephosphates, dicarboxylic acids, ATP, inorganic phosphate (Pi), sugars, and positively or negatively charged amino acids.</text>
</comment>
<evidence type="ECO:0000256" key="11">
    <source>
        <dbReference type="ARBA" id="ARBA00023065"/>
    </source>
</evidence>
<evidence type="ECO:0000256" key="3">
    <source>
        <dbReference type="ARBA" id="ARBA00004441"/>
    </source>
</evidence>
<keyword evidence="8" id="KW-0934">Plastid</keyword>
<evidence type="ECO:0000256" key="8">
    <source>
        <dbReference type="ARBA" id="ARBA00022640"/>
    </source>
</evidence>
<evidence type="ECO:0000256" key="2">
    <source>
        <dbReference type="ARBA" id="ARBA00004396"/>
    </source>
</evidence>
<gene>
    <name evidence="14" type="ORF">Slati_2339500</name>
</gene>
<sequence>MMEASFTAKYQPEKAAAAATVAFKVRDLRLRTSISDTVFVDGPSLNEFSVALEKPGCFVVNFNIPKKDYEFKFFHDLKLAGKPLNLSYTRTKSDDMQGDPRTILEGILLIDSANKVSVNHVPEAGIMKLGYTYEHRGLTTFEPSYDLLKNSLELAVSRRVHGDNVLRAMLDTSSKTLGVELSQSSKLNGSTFKVSTVILLRLVVLNPTKLCSNV</sequence>